<proteinExistence type="predicted"/>
<name>A0ACB7YYY6_9ERIC</name>
<dbReference type="EMBL" id="CM037153">
    <property type="protein sequence ID" value="KAH7858800.1"/>
    <property type="molecule type" value="Genomic_DNA"/>
</dbReference>
<organism evidence="1 2">
    <name type="scientific">Vaccinium darrowii</name>
    <dbReference type="NCBI Taxonomy" id="229202"/>
    <lineage>
        <taxon>Eukaryota</taxon>
        <taxon>Viridiplantae</taxon>
        <taxon>Streptophyta</taxon>
        <taxon>Embryophyta</taxon>
        <taxon>Tracheophyta</taxon>
        <taxon>Spermatophyta</taxon>
        <taxon>Magnoliopsida</taxon>
        <taxon>eudicotyledons</taxon>
        <taxon>Gunneridae</taxon>
        <taxon>Pentapetalae</taxon>
        <taxon>asterids</taxon>
        <taxon>Ericales</taxon>
        <taxon>Ericaceae</taxon>
        <taxon>Vaccinioideae</taxon>
        <taxon>Vaccinieae</taxon>
        <taxon>Vaccinium</taxon>
    </lineage>
</organism>
<evidence type="ECO:0000313" key="1">
    <source>
        <dbReference type="EMBL" id="KAH7858800.1"/>
    </source>
</evidence>
<gene>
    <name evidence="1" type="ORF">Vadar_028191</name>
</gene>
<protein>
    <submittedName>
        <fullName evidence="1">Uncharacterized protein</fullName>
    </submittedName>
</protein>
<comment type="caution">
    <text evidence="1">The sequence shown here is derived from an EMBL/GenBank/DDBJ whole genome shotgun (WGS) entry which is preliminary data.</text>
</comment>
<reference evidence="1 2" key="1">
    <citation type="journal article" date="2021" name="Hortic Res">
        <title>High-quality reference genome and annotation aids understanding of berry development for evergreen blueberry (Vaccinium darrowii).</title>
        <authorList>
            <person name="Yu J."/>
            <person name="Hulse-Kemp A.M."/>
            <person name="Babiker E."/>
            <person name="Staton M."/>
        </authorList>
    </citation>
    <scope>NUCLEOTIDE SEQUENCE [LARGE SCALE GENOMIC DNA]</scope>
    <source>
        <strain evidence="2">cv. NJ 8807/NJ 8810</strain>
        <tissue evidence="1">Young leaf</tissue>
    </source>
</reference>
<evidence type="ECO:0000313" key="2">
    <source>
        <dbReference type="Proteomes" id="UP000828048"/>
    </source>
</evidence>
<sequence>MEEAHFFMAPEWARVELKNEEHIVETECNKQEATPSQLPSPLAKANDTSKLPSPSEPDSFWTKCNHCNVECEYKTIFMNHNLRCMHCKNPFYAVKIDPPTGNQQTVSVPIGNKFAVRGRKRAPKIQIIEKSCEEESQSQGASKGKGVVGLASNLKLSSGKGKKPLKTSLTEVNYVTSREVHSQLETGDGSVMSQNQGRSLGTERVRVSRTVRNSGKGLSRFENRNLLVKRSRMEIWEKLEMGKRKDGNANAAAGY</sequence>
<accession>A0ACB7YYY6</accession>
<keyword evidence="2" id="KW-1185">Reference proteome</keyword>
<dbReference type="Proteomes" id="UP000828048">
    <property type="component" value="Chromosome 3"/>
</dbReference>